<accession>A0A5B0DZG9</accession>
<gene>
    <name evidence="2" type="ORF">FPY71_03515</name>
</gene>
<dbReference type="EMBL" id="VTWH01000001">
    <property type="protein sequence ID" value="KAA0972194.1"/>
    <property type="molecule type" value="Genomic_DNA"/>
</dbReference>
<evidence type="ECO:0000313" key="3">
    <source>
        <dbReference type="Proteomes" id="UP000324738"/>
    </source>
</evidence>
<reference evidence="2 3" key="1">
    <citation type="submission" date="2019-08" db="EMBL/GenBank/DDBJ databases">
        <title>Aureimonas fodiniaquatilis sp. nov., isolated from a coal mine wastewater.</title>
        <authorList>
            <person name="Kim W."/>
        </authorList>
    </citation>
    <scope>NUCLEOTIDE SEQUENCE [LARGE SCALE GENOMIC DNA]</scope>
    <source>
        <strain evidence="2 3">CAU 1482</strain>
    </source>
</reference>
<proteinExistence type="predicted"/>
<organism evidence="2 3">
    <name type="scientific">Aureimonas fodinaquatilis</name>
    <dbReference type="NCBI Taxonomy" id="2565783"/>
    <lineage>
        <taxon>Bacteria</taxon>
        <taxon>Pseudomonadati</taxon>
        <taxon>Pseudomonadota</taxon>
        <taxon>Alphaproteobacteria</taxon>
        <taxon>Hyphomicrobiales</taxon>
        <taxon>Aurantimonadaceae</taxon>
        <taxon>Aureimonas</taxon>
    </lineage>
</organism>
<sequence length="128" mass="13466">MLNSRGNVHRLWVALVVAYMLVLQSVAGAWAHGVGPDSSRLDAFGNPLCITSTDQHTGSSDQPHSNLPNCCTLGCGMFVQALAATGNSGSVQAFEPFPRLIAFPARSEASTPQPDYNPGSPRAPPFSV</sequence>
<keyword evidence="3" id="KW-1185">Reference proteome</keyword>
<evidence type="ECO:0000256" key="1">
    <source>
        <dbReference type="SAM" id="MobiDB-lite"/>
    </source>
</evidence>
<feature type="region of interest" description="Disordered" evidence="1">
    <location>
        <begin position="108"/>
        <end position="128"/>
    </location>
</feature>
<evidence type="ECO:0000313" key="2">
    <source>
        <dbReference type="EMBL" id="KAA0972194.1"/>
    </source>
</evidence>
<dbReference type="RefSeq" id="WP_149297680.1">
    <property type="nucleotide sequence ID" value="NZ_VTWH01000001.1"/>
</dbReference>
<evidence type="ECO:0008006" key="4">
    <source>
        <dbReference type="Google" id="ProtNLM"/>
    </source>
</evidence>
<comment type="caution">
    <text evidence="2">The sequence shown here is derived from an EMBL/GenBank/DDBJ whole genome shotgun (WGS) entry which is preliminary data.</text>
</comment>
<name>A0A5B0DZG9_9HYPH</name>
<protein>
    <recommendedName>
        <fullName evidence="4">DUF2946 domain-containing protein</fullName>
    </recommendedName>
</protein>
<dbReference type="OrthoDB" id="7365878at2"/>
<dbReference type="Proteomes" id="UP000324738">
    <property type="component" value="Unassembled WGS sequence"/>
</dbReference>
<dbReference type="AlphaFoldDB" id="A0A5B0DZG9"/>